<dbReference type="Proteomes" id="UP000031620">
    <property type="component" value="Chromosome"/>
</dbReference>
<keyword evidence="2" id="KW-0044">Antibiotic</keyword>
<evidence type="ECO:0000313" key="5">
    <source>
        <dbReference type="Proteomes" id="UP000031620"/>
    </source>
</evidence>
<keyword evidence="1" id="KW-0929">Antimicrobial</keyword>
<dbReference type="InterPro" id="IPR010133">
    <property type="entry name" value="Bacteriocin_signal_seq"/>
</dbReference>
<sequence>MKFKKLSEKELQKINGGVTLSVATHSKNGLKKFFKWVRKL</sequence>
<reference evidence="4 5" key="1">
    <citation type="submission" date="2014-11" db="EMBL/GenBank/DDBJ databases">
        <title>Complete genome sequence and analysis of Lactobacillus hokkaidonensis LOOC260T.</title>
        <authorList>
            <person name="Tanizawa Y."/>
            <person name="Tohno M."/>
            <person name="Kaminuma E."/>
            <person name="Nakamura Y."/>
            <person name="Arita M."/>
        </authorList>
    </citation>
    <scope>NUCLEOTIDE SEQUENCE [LARGE SCALE GENOMIC DNA]</scope>
    <source>
        <strain evidence="4 5">LOOC260</strain>
    </source>
</reference>
<dbReference type="GO" id="GO:0031640">
    <property type="term" value="P:killing of cells of another organism"/>
    <property type="evidence" value="ECO:0007669"/>
    <property type="project" value="UniProtKB-KW"/>
</dbReference>
<name>A0A0A1GSN1_9LACO</name>
<evidence type="ECO:0000256" key="1">
    <source>
        <dbReference type="ARBA" id="ARBA00022529"/>
    </source>
</evidence>
<protein>
    <recommendedName>
        <fullName evidence="6">Bacteriocin</fullName>
    </recommendedName>
</protein>
<keyword evidence="3" id="KW-0078">Bacteriocin</keyword>
<evidence type="ECO:0000256" key="2">
    <source>
        <dbReference type="ARBA" id="ARBA00023022"/>
    </source>
</evidence>
<dbReference type="AlphaFoldDB" id="A0A0A1GSN1"/>
<organism evidence="4 5">
    <name type="scientific">Paucilactobacillus hokkaidonensis JCM 18461</name>
    <dbReference type="NCBI Taxonomy" id="1291742"/>
    <lineage>
        <taxon>Bacteria</taxon>
        <taxon>Bacillati</taxon>
        <taxon>Bacillota</taxon>
        <taxon>Bacilli</taxon>
        <taxon>Lactobacillales</taxon>
        <taxon>Lactobacillaceae</taxon>
        <taxon>Paucilactobacillus</taxon>
    </lineage>
</organism>
<evidence type="ECO:0008006" key="6">
    <source>
        <dbReference type="Google" id="ProtNLM"/>
    </source>
</evidence>
<dbReference type="NCBIfam" id="TIGR01847">
    <property type="entry name" value="bacteriocin_sig"/>
    <property type="match status" value="1"/>
</dbReference>
<dbReference type="KEGG" id="lho:LOOC260_107520"/>
<dbReference type="EMBL" id="AP014680">
    <property type="protein sequence ID" value="BAP85292.1"/>
    <property type="molecule type" value="Genomic_DNA"/>
</dbReference>
<dbReference type="GO" id="GO:0042742">
    <property type="term" value="P:defense response to bacterium"/>
    <property type="evidence" value="ECO:0007669"/>
    <property type="project" value="UniProtKB-KW"/>
</dbReference>
<accession>A0A0A1GSN1</accession>
<proteinExistence type="predicted"/>
<dbReference type="HOGENOM" id="CLU_217991_0_0_9"/>
<evidence type="ECO:0000256" key="3">
    <source>
        <dbReference type="ARBA" id="ARBA00023048"/>
    </source>
</evidence>
<evidence type="ECO:0000313" key="4">
    <source>
        <dbReference type="EMBL" id="BAP85292.1"/>
    </source>
</evidence>
<gene>
    <name evidence="4" type="ORF">LOOC260_107520</name>
</gene>
<dbReference type="RefSeq" id="WP_082232286.1">
    <property type="nucleotide sequence ID" value="NZ_AP014680.1"/>
</dbReference>